<dbReference type="Pfam" id="PF01926">
    <property type="entry name" value="MMR_HSR1"/>
    <property type="match status" value="1"/>
</dbReference>
<keyword evidence="2" id="KW-0342">GTP-binding</keyword>
<dbReference type="SUPFAM" id="SSF52540">
    <property type="entry name" value="P-loop containing nucleoside triphosphate hydrolases"/>
    <property type="match status" value="1"/>
</dbReference>
<evidence type="ECO:0000313" key="4">
    <source>
        <dbReference type="EMBL" id="ACO12902.1"/>
    </source>
</evidence>
<dbReference type="OrthoDB" id="269151at2759"/>
<protein>
    <submittedName>
        <fullName evidence="4">Mitochondrial GTPase 1, mitochondrial</fullName>
    </submittedName>
</protein>
<dbReference type="GO" id="GO:0032543">
    <property type="term" value="P:mitochondrial translation"/>
    <property type="evidence" value="ECO:0007669"/>
    <property type="project" value="TreeGrafter"/>
</dbReference>
<dbReference type="PANTHER" id="PTHR45782:SF4">
    <property type="entry name" value="MITOCHONDRIAL RIBOSOME-ASSOCIATED GTPASE 1"/>
    <property type="match status" value="1"/>
</dbReference>
<feature type="domain" description="G" evidence="3">
    <location>
        <begin position="46"/>
        <end position="125"/>
    </location>
</feature>
<dbReference type="GO" id="GO:0003924">
    <property type="term" value="F:GTPase activity"/>
    <property type="evidence" value="ECO:0007669"/>
    <property type="project" value="TreeGrafter"/>
</dbReference>
<gene>
    <name evidence="4" type="primary">MTG1</name>
</gene>
<dbReference type="EMBL" id="BT078478">
    <property type="protein sequence ID" value="ACO12902.1"/>
    <property type="molecule type" value="mRNA"/>
</dbReference>
<dbReference type="InterPro" id="IPR006073">
    <property type="entry name" value="GTP-bd"/>
</dbReference>
<evidence type="ECO:0000256" key="2">
    <source>
        <dbReference type="ARBA" id="ARBA00023134"/>
    </source>
</evidence>
<proteinExistence type="evidence at transcript level"/>
<dbReference type="GO" id="GO:0005525">
    <property type="term" value="F:GTP binding"/>
    <property type="evidence" value="ECO:0007669"/>
    <property type="project" value="UniProtKB-KW"/>
</dbReference>
<evidence type="ECO:0000256" key="1">
    <source>
        <dbReference type="ARBA" id="ARBA00022741"/>
    </source>
</evidence>
<evidence type="ECO:0000259" key="3">
    <source>
        <dbReference type="Pfam" id="PF01926"/>
    </source>
</evidence>
<dbReference type="Gene3D" id="3.40.50.300">
    <property type="entry name" value="P-loop containing nucleotide triphosphate hydrolases"/>
    <property type="match status" value="1"/>
</dbReference>
<dbReference type="PANTHER" id="PTHR45782">
    <property type="entry name" value="MITOCHONDRIAL RIBOSOME-ASSOCIATED GTPASE 1"/>
    <property type="match status" value="1"/>
</dbReference>
<organism evidence="4">
    <name type="scientific">Lepeophtheirus salmonis</name>
    <name type="common">Salmon louse</name>
    <name type="synonym">Caligus salmonis</name>
    <dbReference type="NCBI Taxonomy" id="72036"/>
    <lineage>
        <taxon>Eukaryota</taxon>
        <taxon>Metazoa</taxon>
        <taxon>Ecdysozoa</taxon>
        <taxon>Arthropoda</taxon>
        <taxon>Crustacea</taxon>
        <taxon>Multicrustacea</taxon>
        <taxon>Hexanauplia</taxon>
        <taxon>Copepoda</taxon>
        <taxon>Siphonostomatoida</taxon>
        <taxon>Caligidae</taxon>
        <taxon>Lepeophtheirus</taxon>
    </lineage>
</organism>
<keyword evidence="1" id="KW-0547">Nucleotide-binding</keyword>
<dbReference type="Gene3D" id="1.10.1580.10">
    <property type="match status" value="1"/>
</dbReference>
<name>C1BV49_LEPSM</name>
<reference evidence="4" key="1">
    <citation type="submission" date="2009-06" db="EMBL/GenBank/DDBJ databases">
        <title>Lepeophtheirus salmonis ESTs and full-length cDNAs.</title>
        <authorList>
            <person name="Yasuike M."/>
            <person name="von Schalburg K."/>
            <person name="Cooper G."/>
            <person name="Leong J."/>
            <person name="Jones S.R.M."/>
            <person name="Koop B.F."/>
        </authorList>
    </citation>
    <scope>NUCLEOTIDE SEQUENCE</scope>
    <source>
        <strain evidence="4">Pacific form</strain>
        <tissue evidence="4">Whole</tissue>
    </source>
</reference>
<dbReference type="FunFam" id="1.10.1580.10:FF:000004">
    <property type="entry name" value="Mitochondrial GTPase 1"/>
    <property type="match status" value="1"/>
</dbReference>
<dbReference type="InterPro" id="IPR023179">
    <property type="entry name" value="GTP-bd_ortho_bundle_sf"/>
</dbReference>
<dbReference type="GO" id="GO:0005739">
    <property type="term" value="C:mitochondrion"/>
    <property type="evidence" value="ECO:0007669"/>
    <property type="project" value="TreeGrafter"/>
</dbReference>
<accession>C1BV49</accession>
<sequence>MQDPSLSDVLFTSCLNSSIKKVLPKCLEVIENFPRYERGGGAERNIIVIGIPNVGKSSLINHIRNNRFKISGDATRVGALPGVTRALQTKVRVNQDPLTYVWDSPGILFPSVKNESVALKLAVCKCLRDDLIGEKIVADYLLFHLNKYQHFKYVKTLGLEAPTDNIDTLLTQIAVNHNWINKVKNLVNNSMEEMPNKKQASTYFLMLFRKGKFGSINLYSDELDTKNKTSGKILITI</sequence>
<dbReference type="InterPro" id="IPR027417">
    <property type="entry name" value="P-loop_NTPase"/>
</dbReference>
<dbReference type="AlphaFoldDB" id="C1BV49"/>